<proteinExistence type="inferred from homology"/>
<dbReference type="GO" id="GO:0004563">
    <property type="term" value="F:beta-N-acetylhexosaminidase activity"/>
    <property type="evidence" value="ECO:0007669"/>
    <property type="project" value="UniProtKB-EC"/>
</dbReference>
<dbReference type="AlphaFoldDB" id="G9QLW9"/>
<keyword evidence="10" id="KW-1185">Reference proteome</keyword>
<gene>
    <name evidence="9" type="ORF">HMPREF1015_02027</name>
</gene>
<keyword evidence="5" id="KW-0326">Glycosidase</keyword>
<dbReference type="Proteomes" id="UP000011747">
    <property type="component" value="Unassembled WGS sequence"/>
</dbReference>
<keyword evidence="7" id="KW-0732">Signal</keyword>
<feature type="chain" id="PRO_5038987190" description="beta-N-acetylhexosaminidase" evidence="7">
    <location>
        <begin position="22"/>
        <end position="453"/>
    </location>
</feature>
<dbReference type="PANTHER" id="PTHR30480:SF13">
    <property type="entry name" value="BETA-HEXOSAMINIDASE"/>
    <property type="match status" value="1"/>
</dbReference>
<dbReference type="InterPro" id="IPR001764">
    <property type="entry name" value="Glyco_hydro_3_N"/>
</dbReference>
<feature type="domain" description="Glycoside hydrolase family 3 N-terminal" evidence="8">
    <location>
        <begin position="86"/>
        <end position="406"/>
    </location>
</feature>
<dbReference type="PATRIC" id="fig|665952.3.peg.2068"/>
<keyword evidence="4" id="KW-0378">Hydrolase</keyword>
<comment type="caution">
    <text evidence="9">The sequence shown here is derived from an EMBL/GenBank/DDBJ whole genome shotgun (WGS) entry which is preliminary data.</text>
</comment>
<evidence type="ECO:0000256" key="4">
    <source>
        <dbReference type="ARBA" id="ARBA00022801"/>
    </source>
</evidence>
<dbReference type="InterPro" id="IPR050226">
    <property type="entry name" value="NagZ_Beta-hexosaminidase"/>
</dbReference>
<dbReference type="HOGENOM" id="CLU_008392_0_2_9"/>
<evidence type="ECO:0000256" key="1">
    <source>
        <dbReference type="ARBA" id="ARBA00001231"/>
    </source>
</evidence>
<organism evidence="9 10">
    <name type="scientific">Bacillus smithii 7_3_47FAA</name>
    <dbReference type="NCBI Taxonomy" id="665952"/>
    <lineage>
        <taxon>Bacteria</taxon>
        <taxon>Bacillati</taxon>
        <taxon>Bacillota</taxon>
        <taxon>Bacilli</taxon>
        <taxon>Bacillales</taxon>
        <taxon>Bacillaceae</taxon>
        <taxon>Bacillus</taxon>
    </lineage>
</organism>
<evidence type="ECO:0000256" key="5">
    <source>
        <dbReference type="ARBA" id="ARBA00023295"/>
    </source>
</evidence>
<comment type="similarity">
    <text evidence="2">Belongs to the glycosyl hydrolase 3 family.</text>
</comment>
<dbReference type="GO" id="GO:0005975">
    <property type="term" value="P:carbohydrate metabolic process"/>
    <property type="evidence" value="ECO:0007669"/>
    <property type="project" value="InterPro"/>
</dbReference>
<protein>
    <recommendedName>
        <fullName evidence="3">beta-N-acetylhexosaminidase</fullName>
        <ecNumber evidence="3">3.2.1.52</ecNumber>
    </recommendedName>
</protein>
<dbReference type="PANTHER" id="PTHR30480">
    <property type="entry name" value="BETA-HEXOSAMINIDASE-RELATED"/>
    <property type="match status" value="1"/>
</dbReference>
<dbReference type="InterPro" id="IPR036962">
    <property type="entry name" value="Glyco_hydro_3_N_sf"/>
</dbReference>
<name>G9QLW9_9BACI</name>
<comment type="catalytic activity">
    <reaction evidence="1">
        <text>Hydrolysis of terminal non-reducing N-acetyl-D-hexosamine residues in N-acetyl-beta-D-hexosaminides.</text>
        <dbReference type="EC" id="3.2.1.52"/>
    </reaction>
</comment>
<evidence type="ECO:0000256" key="6">
    <source>
        <dbReference type="SAM" id="MobiDB-lite"/>
    </source>
</evidence>
<feature type="compositionally biased region" description="Basic and acidic residues" evidence="6">
    <location>
        <begin position="42"/>
        <end position="56"/>
    </location>
</feature>
<dbReference type="GO" id="GO:0009254">
    <property type="term" value="P:peptidoglycan turnover"/>
    <property type="evidence" value="ECO:0007669"/>
    <property type="project" value="TreeGrafter"/>
</dbReference>
<dbReference type="Pfam" id="PF00933">
    <property type="entry name" value="Glyco_hydro_3"/>
    <property type="match status" value="1"/>
</dbReference>
<evidence type="ECO:0000256" key="3">
    <source>
        <dbReference type="ARBA" id="ARBA00012663"/>
    </source>
</evidence>
<dbReference type="EC" id="3.2.1.52" evidence="3"/>
<dbReference type="EMBL" id="ACWF01000106">
    <property type="protein sequence ID" value="EHL77759.1"/>
    <property type="molecule type" value="Genomic_DNA"/>
</dbReference>
<sequence>MQKKKTLYILCAVIAAACALAVWHFQSVPNPAKLASETNEQNNKEKRVDQEQERLKTANAQMEAKKKIDKIQDLNEKVEQLVKAMTLEQKVGQLLMVGFKNPVPNKEITDLIEHKYIGGVIYYDRNMKSAKQTAELSNSLQQSALKSNPFSIPLMIGVDQEGGDILRMRNHVSPIPSQQELGKYASPQEVYSIAKLNGEELASMGISINFAPVLDLSAKDSRSLGSQPENVYEKGTMVLKGLNDSHITGVLKHFPGNGRSSIDPHIDTSSVKANQLDLENSDIYPFKRIIQETDPQNFFVMVTHLKYPAYDAKKPASLSSIIIQKLLRNKLGYKGIVVTDDLEMGAVNKYYSYKDLGKDALNAGADLLLVCHEYEHQLEVYNGIIEAVHKGEVKPSRIDEAVKRILLFKLSTIDQPIVDANKADQIVGSQQHALIIQQYKQNHGLSEEKTKQQ</sequence>
<evidence type="ECO:0000256" key="2">
    <source>
        <dbReference type="ARBA" id="ARBA00005336"/>
    </source>
</evidence>
<reference evidence="9 10" key="1">
    <citation type="submission" date="2011-09" db="EMBL/GenBank/DDBJ databases">
        <title>The Genome Sequence of Bacillus smithii 7_3_47FAA.</title>
        <authorList>
            <consortium name="The Broad Institute Genome Sequencing Platform"/>
            <person name="Earl A."/>
            <person name="Ward D."/>
            <person name="Feldgarden M."/>
            <person name="Gevers D."/>
            <person name="Daigneault M."/>
            <person name="Strauss J."/>
            <person name="Allen-Vercoe E."/>
            <person name="Young S.K."/>
            <person name="Zeng Q."/>
            <person name="Gargeya S."/>
            <person name="Fitzgerald M."/>
            <person name="Haas B."/>
            <person name="Abouelleil A."/>
            <person name="Alvarado L."/>
            <person name="Arachchi H.M."/>
            <person name="Berlin A."/>
            <person name="Brown A."/>
            <person name="Chapman S.B."/>
            <person name="Chen Z."/>
            <person name="Dunbar C."/>
            <person name="Freedman E."/>
            <person name="Gearin G."/>
            <person name="Goldberg J."/>
            <person name="Griggs A."/>
            <person name="Gujja S."/>
            <person name="Heiman D."/>
            <person name="Howarth C."/>
            <person name="Larson L."/>
            <person name="Lui A."/>
            <person name="MacDonald P.J.P."/>
            <person name="Montmayeur A."/>
            <person name="Murphy C."/>
            <person name="Neiman D."/>
            <person name="Pearson M."/>
            <person name="Priest M."/>
            <person name="Roberts A."/>
            <person name="Saif S."/>
            <person name="Shea T."/>
            <person name="Shenoy N."/>
            <person name="Sisk P."/>
            <person name="Stolte C."/>
            <person name="Sykes S."/>
            <person name="Wortman J."/>
            <person name="Nusbaum C."/>
            <person name="Birren B."/>
        </authorList>
    </citation>
    <scope>NUCLEOTIDE SEQUENCE [LARGE SCALE GENOMIC DNA]</scope>
    <source>
        <strain evidence="9 10">7_3_47FAA</strain>
    </source>
</reference>
<evidence type="ECO:0000256" key="7">
    <source>
        <dbReference type="SAM" id="SignalP"/>
    </source>
</evidence>
<evidence type="ECO:0000313" key="9">
    <source>
        <dbReference type="EMBL" id="EHL77759.1"/>
    </source>
</evidence>
<evidence type="ECO:0000313" key="10">
    <source>
        <dbReference type="Proteomes" id="UP000011747"/>
    </source>
</evidence>
<dbReference type="RefSeq" id="WP_004439494.1">
    <property type="nucleotide sequence ID" value="NZ_JH414756.1"/>
</dbReference>
<dbReference type="Gene3D" id="3.20.20.300">
    <property type="entry name" value="Glycoside hydrolase, family 3, N-terminal domain"/>
    <property type="match status" value="1"/>
</dbReference>
<dbReference type="PROSITE" id="PS51257">
    <property type="entry name" value="PROKAR_LIPOPROTEIN"/>
    <property type="match status" value="1"/>
</dbReference>
<evidence type="ECO:0000259" key="8">
    <source>
        <dbReference type="Pfam" id="PF00933"/>
    </source>
</evidence>
<dbReference type="InterPro" id="IPR017853">
    <property type="entry name" value="GH"/>
</dbReference>
<feature type="region of interest" description="Disordered" evidence="6">
    <location>
        <begin position="34"/>
        <end position="61"/>
    </location>
</feature>
<feature type="signal peptide" evidence="7">
    <location>
        <begin position="1"/>
        <end position="21"/>
    </location>
</feature>
<dbReference type="SUPFAM" id="SSF51445">
    <property type="entry name" value="(Trans)glycosidases"/>
    <property type="match status" value="1"/>
</dbReference>
<accession>G9QLW9</accession>